<evidence type="ECO:0000256" key="2">
    <source>
        <dbReference type="ARBA" id="ARBA00023186"/>
    </source>
</evidence>
<dbReference type="PANTHER" id="PTHR21431:SF0">
    <property type="entry name" value="PREFOLDIN SUBUNIT 6"/>
    <property type="match status" value="1"/>
</dbReference>
<sequence>MAEQVQMLQSKIEEESKHLQTLQREMQKYVEGRQKLIEQSHENEMVKKELDLLEPEAKVYKLIASVLVSQTLQESKENVSKRLDFIGKEFKKVEDLIKENTNKQIAKKTSIQKMQEQLYQIVQAYQQSLNK</sequence>
<dbReference type="AlphaFoldDB" id="A0A8S1NLP1"/>
<dbReference type="PANTHER" id="PTHR21431">
    <property type="entry name" value="PREFOLDIN SUBUNIT 6"/>
    <property type="match status" value="1"/>
</dbReference>
<evidence type="ECO:0008006" key="7">
    <source>
        <dbReference type="Google" id="ProtNLM"/>
    </source>
</evidence>
<dbReference type="InterPro" id="IPR002777">
    <property type="entry name" value="PFD_beta-like"/>
</dbReference>
<dbReference type="EMBL" id="CAJJDM010000105">
    <property type="protein sequence ID" value="CAD8096795.1"/>
    <property type="molecule type" value="Genomic_DNA"/>
</dbReference>
<dbReference type="Pfam" id="PF01920">
    <property type="entry name" value="Prefoldin_2"/>
    <property type="match status" value="1"/>
</dbReference>
<evidence type="ECO:0000256" key="3">
    <source>
        <dbReference type="SAM" id="Coils"/>
    </source>
</evidence>
<dbReference type="Proteomes" id="UP000688137">
    <property type="component" value="Unassembled WGS sequence"/>
</dbReference>
<keyword evidence="6" id="KW-1185">Reference proteome</keyword>
<dbReference type="GO" id="GO:0006457">
    <property type="term" value="P:protein folding"/>
    <property type="evidence" value="ECO:0007669"/>
    <property type="project" value="InterPro"/>
</dbReference>
<dbReference type="GO" id="GO:0051087">
    <property type="term" value="F:protein-folding chaperone binding"/>
    <property type="evidence" value="ECO:0007669"/>
    <property type="project" value="TreeGrafter"/>
</dbReference>
<evidence type="ECO:0000313" key="6">
    <source>
        <dbReference type="Proteomes" id="UP000688137"/>
    </source>
</evidence>
<feature type="coiled-coil region" evidence="3">
    <location>
        <begin position="5"/>
        <end position="39"/>
    </location>
</feature>
<dbReference type="OMA" id="VQTEFAQ"/>
<proteinExistence type="inferred from homology"/>
<dbReference type="GO" id="GO:0016272">
    <property type="term" value="C:prefoldin complex"/>
    <property type="evidence" value="ECO:0007669"/>
    <property type="project" value="InterPro"/>
</dbReference>
<evidence type="ECO:0000256" key="1">
    <source>
        <dbReference type="ARBA" id="ARBA00008045"/>
    </source>
</evidence>
<keyword evidence="3" id="KW-0175">Coiled coil</keyword>
<dbReference type="GO" id="GO:0051082">
    <property type="term" value="F:unfolded protein binding"/>
    <property type="evidence" value="ECO:0007669"/>
    <property type="project" value="InterPro"/>
</dbReference>
<accession>A0A8S1NLP1</accession>
<gene>
    <name evidence="4" type="ORF">PPRIM_AZ9-3.1.T0920095</name>
    <name evidence="5" type="ORF">PPRIM_AZ9-3.1.T1020106</name>
</gene>
<reference evidence="4" key="1">
    <citation type="submission" date="2021-01" db="EMBL/GenBank/DDBJ databases">
        <authorList>
            <consortium name="Genoscope - CEA"/>
            <person name="William W."/>
        </authorList>
    </citation>
    <scope>NUCLEOTIDE SEQUENCE</scope>
</reference>
<dbReference type="EMBL" id="CAJJDM010000095">
    <property type="protein sequence ID" value="CAD8093050.1"/>
    <property type="molecule type" value="Genomic_DNA"/>
</dbReference>
<organism evidence="4 6">
    <name type="scientific">Paramecium primaurelia</name>
    <dbReference type="NCBI Taxonomy" id="5886"/>
    <lineage>
        <taxon>Eukaryota</taxon>
        <taxon>Sar</taxon>
        <taxon>Alveolata</taxon>
        <taxon>Ciliophora</taxon>
        <taxon>Intramacronucleata</taxon>
        <taxon>Oligohymenophorea</taxon>
        <taxon>Peniculida</taxon>
        <taxon>Parameciidae</taxon>
        <taxon>Paramecium</taxon>
    </lineage>
</organism>
<name>A0A8S1NLP1_PARPR</name>
<dbReference type="CDD" id="cd23161">
    <property type="entry name" value="Prefoldin_6"/>
    <property type="match status" value="1"/>
</dbReference>
<evidence type="ECO:0000313" key="5">
    <source>
        <dbReference type="EMBL" id="CAD8096795.1"/>
    </source>
</evidence>
<keyword evidence="2" id="KW-0143">Chaperone</keyword>
<evidence type="ECO:0000313" key="4">
    <source>
        <dbReference type="EMBL" id="CAD8093050.1"/>
    </source>
</evidence>
<dbReference type="FunFam" id="1.10.287.370:FF:000003">
    <property type="entry name" value="Prefoldin subunit 6"/>
    <property type="match status" value="1"/>
</dbReference>
<protein>
    <recommendedName>
        <fullName evidence="7">Prefoldin subunit 6</fullName>
    </recommendedName>
</protein>
<comment type="similarity">
    <text evidence="1">Belongs to the prefoldin subunit beta family.</text>
</comment>
<comment type="caution">
    <text evidence="4">The sequence shown here is derived from an EMBL/GenBank/DDBJ whole genome shotgun (WGS) entry which is preliminary data.</text>
</comment>
<dbReference type="GO" id="GO:0051131">
    <property type="term" value="P:chaperone-mediated protein complex assembly"/>
    <property type="evidence" value="ECO:0007669"/>
    <property type="project" value="TreeGrafter"/>
</dbReference>
<dbReference type="GO" id="GO:0005737">
    <property type="term" value="C:cytoplasm"/>
    <property type="evidence" value="ECO:0007669"/>
    <property type="project" value="TreeGrafter"/>
</dbReference>